<dbReference type="EMBL" id="HG970333">
    <property type="protein sequence ID" value="CEF76249.1"/>
    <property type="molecule type" value="Genomic_DNA"/>
</dbReference>
<dbReference type="Proteomes" id="UP000070720">
    <property type="component" value="Chromosome 2"/>
</dbReference>
<keyword evidence="3" id="KW-1185">Reference proteome</keyword>
<accession>A0A098DBC2</accession>
<reference evidence="2 3" key="2">
    <citation type="journal article" date="2010" name="Nature">
        <title>Comparative genomics reveals mobile pathogenicity chromosomes in Fusarium.</title>
        <authorList>
            <person name="Ma L.J."/>
            <person name="van der Does H.C."/>
            <person name="Borkovich K.A."/>
            <person name="Coleman J.J."/>
            <person name="Daboussi M.J."/>
            <person name="Di Pietro A."/>
            <person name="Dufresne M."/>
            <person name="Freitag M."/>
            <person name="Grabherr M."/>
            <person name="Henrissat B."/>
            <person name="Houterman P.M."/>
            <person name="Kang S."/>
            <person name="Shim W.B."/>
            <person name="Woloshuk C."/>
            <person name="Xie X."/>
            <person name="Xu J.R."/>
            <person name="Antoniw J."/>
            <person name="Baker S.E."/>
            <person name="Bluhm B.H."/>
            <person name="Breakspear A."/>
            <person name="Brown D.W."/>
            <person name="Butchko R.A."/>
            <person name="Chapman S."/>
            <person name="Coulson R."/>
            <person name="Coutinho P.M."/>
            <person name="Danchin E.G."/>
            <person name="Diener A."/>
            <person name="Gale L.R."/>
            <person name="Gardiner D.M."/>
            <person name="Goff S."/>
            <person name="Hammond-Kosack K.E."/>
            <person name="Hilburn K."/>
            <person name="Hua-Van A."/>
            <person name="Jonkers W."/>
            <person name="Kazan K."/>
            <person name="Kodira C.D."/>
            <person name="Koehrsen M."/>
            <person name="Kumar L."/>
            <person name="Lee Y.H."/>
            <person name="Li L."/>
            <person name="Manners J.M."/>
            <person name="Miranda-Saavedra D."/>
            <person name="Mukherjee M."/>
            <person name="Park G."/>
            <person name="Park J."/>
            <person name="Park S.Y."/>
            <person name="Proctor R.H."/>
            <person name="Regev A."/>
            <person name="Ruiz-Roldan M.C."/>
            <person name="Sain D."/>
            <person name="Sakthikumar S."/>
            <person name="Sykes S."/>
            <person name="Schwartz D.C."/>
            <person name="Turgeon B.G."/>
            <person name="Wapinski I."/>
            <person name="Yoder O."/>
            <person name="Young S."/>
            <person name="Zeng Q."/>
            <person name="Zhou S."/>
            <person name="Galagan J."/>
            <person name="Cuomo C.A."/>
            <person name="Kistler H.C."/>
            <person name="Rep M."/>
        </authorList>
    </citation>
    <scope>GENOME REANNOTATION</scope>
    <source>
        <strain evidence="3">ATCC MYA-4620 / CBS 123657 / FGSC 9075 / NRRL 31084 / PH-1</strain>
        <strain evidence="2">PH-1 / ATCC MYA-4620 / FGSC 9075 / NRRL 31084</strain>
    </source>
</reference>
<reference evidence="1 3" key="3">
    <citation type="journal article" date="2015" name="BMC Genomics">
        <title>The completed genome sequence of the pathogenic ascomycete fungus Fusarium graminearum.</title>
        <authorList>
            <person name="King R."/>
            <person name="Urban M."/>
            <person name="Hammond-Kosack M.C."/>
            <person name="Hassani-Pak K."/>
            <person name="Hammond-Kosack K.E."/>
        </authorList>
    </citation>
    <scope>NUCLEOTIDE SEQUENCE [LARGE SCALE GENOMIC DNA]</scope>
    <source>
        <strain evidence="3">ATCC MYA-4620 / CBS 123657 / FGSC 9075 / NRRL 31084 / PH-1</strain>
        <strain evidence="1">PH-1</strain>
    </source>
</reference>
<organism evidence="1 3">
    <name type="scientific">Gibberella zeae (strain ATCC MYA-4620 / CBS 123657 / FGSC 9075 / NRRL 31084 / PH-1)</name>
    <name type="common">Wheat head blight fungus</name>
    <name type="synonym">Fusarium graminearum</name>
    <dbReference type="NCBI Taxonomy" id="229533"/>
    <lineage>
        <taxon>Eukaryota</taxon>
        <taxon>Fungi</taxon>
        <taxon>Dikarya</taxon>
        <taxon>Ascomycota</taxon>
        <taxon>Pezizomycotina</taxon>
        <taxon>Sordariomycetes</taxon>
        <taxon>Hypocreomycetidae</taxon>
        <taxon>Hypocreales</taxon>
        <taxon>Nectriaceae</taxon>
        <taxon>Fusarium</taxon>
    </lineage>
</organism>
<gene>
    <name evidence="1" type="ORF">FGRAMPH1_01T08893</name>
</gene>
<dbReference type="InParanoid" id="A0A098DBC2"/>
<evidence type="ECO:0000313" key="1">
    <source>
        <dbReference type="EMBL" id="CEF76249.1"/>
    </source>
</evidence>
<proteinExistence type="predicted"/>
<dbReference type="VEuPathDB" id="FungiDB:FGRAMPH1_01G08893"/>
<name>A0A098DBC2_GIBZE</name>
<reference evidence="2" key="4">
    <citation type="submission" date="2017-01" db="UniProtKB">
        <authorList>
            <consortium name="EnsemblFungi"/>
        </authorList>
    </citation>
    <scope>IDENTIFICATION</scope>
    <source>
        <strain evidence="2">PH-1 / ATCC MYA-4620 / FGSC 9075 / NRRL 31084</strain>
    </source>
</reference>
<evidence type="ECO:0000313" key="3">
    <source>
        <dbReference type="Proteomes" id="UP000070720"/>
    </source>
</evidence>
<sequence>MGVGIVDEDEGVLVDMVLIEACDTDADADPNDIDDCDVDDAVVVEFKLKFIQMLNNDKRG</sequence>
<dbReference type="AlphaFoldDB" id="A0A098DBC2"/>
<dbReference type="EnsemblFungi" id="CEF76249">
    <property type="protein sequence ID" value="CEF76249"/>
    <property type="gene ID" value="FGRRES_15459"/>
</dbReference>
<accession>A0A0E0RYC4</accession>
<protein>
    <submittedName>
        <fullName evidence="1">Chromosome 2, complete genome</fullName>
    </submittedName>
</protein>
<evidence type="ECO:0000313" key="2">
    <source>
        <dbReference type="EnsemblFungi" id="CEF76249"/>
    </source>
</evidence>
<reference evidence="2 3" key="1">
    <citation type="journal article" date="2007" name="Science">
        <title>The Fusarium graminearum genome reveals a link between localized polymorphism and pathogen specialization.</title>
        <authorList>
            <person name="Cuomo C.A."/>
            <person name="Gueldener U."/>
            <person name="Xu J.-R."/>
            <person name="Trail F."/>
            <person name="Turgeon B.G."/>
            <person name="Di Pietro A."/>
            <person name="Walton J.D."/>
            <person name="Ma L.-J."/>
            <person name="Baker S.E."/>
            <person name="Rep M."/>
            <person name="Adam G."/>
            <person name="Antoniw J."/>
            <person name="Baldwin T."/>
            <person name="Calvo S.E."/>
            <person name="Chang Y.-L."/>
            <person name="DeCaprio D."/>
            <person name="Gale L.R."/>
            <person name="Gnerre S."/>
            <person name="Goswami R.S."/>
            <person name="Hammond-Kosack K."/>
            <person name="Harris L.J."/>
            <person name="Hilburn K."/>
            <person name="Kennell J.C."/>
            <person name="Kroken S."/>
            <person name="Magnuson J.K."/>
            <person name="Mannhaupt G."/>
            <person name="Mauceli E.W."/>
            <person name="Mewes H.-W."/>
            <person name="Mitterbauer R."/>
            <person name="Muehlbauer G."/>
            <person name="Muensterkoetter M."/>
            <person name="Nelson D."/>
            <person name="O'Donnell K."/>
            <person name="Ouellet T."/>
            <person name="Qi W."/>
            <person name="Quesneville H."/>
            <person name="Roncero M.I.G."/>
            <person name="Seong K.-Y."/>
            <person name="Tetko I.V."/>
            <person name="Urban M."/>
            <person name="Waalwijk C."/>
            <person name="Ward T.J."/>
            <person name="Yao J."/>
            <person name="Birren B.W."/>
            <person name="Kistler H.C."/>
        </authorList>
    </citation>
    <scope>NUCLEOTIDE SEQUENCE [LARGE SCALE GENOMIC DNA]</scope>
    <source>
        <strain evidence="3">ATCC MYA-4620 / CBS 123657 / FGSC 9075 / NRRL 31084 / PH-1</strain>
        <strain evidence="2">PH-1 / ATCC MYA-4620 / FGSC 9075 / NRRL 31084</strain>
    </source>
</reference>